<protein>
    <submittedName>
        <fullName evidence="3">Uncharacterized protein</fullName>
    </submittedName>
</protein>
<keyword evidence="2" id="KW-0472">Membrane</keyword>
<keyword evidence="2" id="KW-1133">Transmembrane helix</keyword>
<feature type="transmembrane region" description="Helical" evidence="2">
    <location>
        <begin position="79"/>
        <end position="107"/>
    </location>
</feature>
<evidence type="ECO:0000313" key="4">
    <source>
        <dbReference type="Proteomes" id="UP000677016"/>
    </source>
</evidence>
<proteinExistence type="predicted"/>
<name>A0A941HZ03_9MICO</name>
<gene>
    <name evidence="3" type="ORF">KC207_00245</name>
</gene>
<feature type="compositionally biased region" description="Basic and acidic residues" evidence="1">
    <location>
        <begin position="1"/>
        <end position="11"/>
    </location>
</feature>
<evidence type="ECO:0000313" key="3">
    <source>
        <dbReference type="EMBL" id="MBR7741724.1"/>
    </source>
</evidence>
<organism evidence="3 4">
    <name type="scientific">Phycicoccus avicenniae</name>
    <dbReference type="NCBI Taxonomy" id="2828860"/>
    <lineage>
        <taxon>Bacteria</taxon>
        <taxon>Bacillati</taxon>
        <taxon>Actinomycetota</taxon>
        <taxon>Actinomycetes</taxon>
        <taxon>Micrococcales</taxon>
        <taxon>Intrasporangiaceae</taxon>
        <taxon>Phycicoccus</taxon>
    </lineage>
</organism>
<feature type="transmembrane region" description="Helical" evidence="2">
    <location>
        <begin position="38"/>
        <end position="59"/>
    </location>
</feature>
<sequence length="112" mass="11714">MRSDDLGRPDLLDELAPPHEASADHRTGGPGVGSMARAAGVTLVLMVLTSLGAIAGGWLASDRLPDVEYASVIWEGLAVVAWCLLWALFAGAVSLALGVVVVALPWARRRGR</sequence>
<keyword evidence="4" id="KW-1185">Reference proteome</keyword>
<evidence type="ECO:0000256" key="2">
    <source>
        <dbReference type="SAM" id="Phobius"/>
    </source>
</evidence>
<comment type="caution">
    <text evidence="3">The sequence shown here is derived from an EMBL/GenBank/DDBJ whole genome shotgun (WGS) entry which is preliminary data.</text>
</comment>
<keyword evidence="2" id="KW-0812">Transmembrane</keyword>
<evidence type="ECO:0000256" key="1">
    <source>
        <dbReference type="SAM" id="MobiDB-lite"/>
    </source>
</evidence>
<feature type="region of interest" description="Disordered" evidence="1">
    <location>
        <begin position="1"/>
        <end position="31"/>
    </location>
</feature>
<reference evidence="3" key="1">
    <citation type="submission" date="2021-04" db="EMBL/GenBank/DDBJ databases">
        <title>Phycicoccus avicenniae sp. nov., a novel endophytic actinomycetes isolated from branch of Avicennia mariana.</title>
        <authorList>
            <person name="Tuo L."/>
        </authorList>
    </citation>
    <scope>NUCLEOTIDE SEQUENCE</scope>
    <source>
        <strain evidence="3">BSK3Z-2</strain>
    </source>
</reference>
<dbReference type="EMBL" id="JAGSNF010000001">
    <property type="protein sequence ID" value="MBR7741724.1"/>
    <property type="molecule type" value="Genomic_DNA"/>
</dbReference>
<dbReference type="AlphaFoldDB" id="A0A941HZ03"/>
<dbReference type="Proteomes" id="UP000677016">
    <property type="component" value="Unassembled WGS sequence"/>
</dbReference>
<accession>A0A941HZ03</accession>
<dbReference type="RefSeq" id="WP_211600832.1">
    <property type="nucleotide sequence ID" value="NZ_JAGSNF010000001.1"/>
</dbReference>